<dbReference type="CDD" id="cd06267">
    <property type="entry name" value="PBP1_LacI_sugar_binding-like"/>
    <property type="match status" value="1"/>
</dbReference>
<dbReference type="SMART" id="SM00354">
    <property type="entry name" value="HTH_LACI"/>
    <property type="match status" value="1"/>
</dbReference>
<dbReference type="PANTHER" id="PTHR30146">
    <property type="entry name" value="LACI-RELATED TRANSCRIPTIONAL REPRESSOR"/>
    <property type="match status" value="1"/>
</dbReference>
<dbReference type="OrthoDB" id="43195at2"/>
<dbReference type="InterPro" id="IPR010982">
    <property type="entry name" value="Lambda_DNA-bd_dom_sf"/>
</dbReference>
<gene>
    <name evidence="6" type="ORF">SAMN05421730_104115</name>
</gene>
<dbReference type="Gene3D" id="1.10.260.40">
    <property type="entry name" value="lambda repressor-like DNA-binding domains"/>
    <property type="match status" value="1"/>
</dbReference>
<evidence type="ECO:0000259" key="5">
    <source>
        <dbReference type="PROSITE" id="PS50943"/>
    </source>
</evidence>
<name>A0A1D3TYE0_9FIRM</name>
<dbReference type="InterPro" id="IPR046335">
    <property type="entry name" value="LacI/GalR-like_sensor"/>
</dbReference>
<dbReference type="STRING" id="1619234.SAMN05421730_104115"/>
<feature type="domain" description="HTH cro/C1-type" evidence="5">
    <location>
        <begin position="1"/>
        <end position="49"/>
    </location>
</feature>
<dbReference type="AlphaFoldDB" id="A0A1D3TYE0"/>
<keyword evidence="3" id="KW-0804">Transcription</keyword>
<dbReference type="Pfam" id="PF13377">
    <property type="entry name" value="Peripla_BP_3"/>
    <property type="match status" value="1"/>
</dbReference>
<keyword evidence="2" id="KW-0238">DNA-binding</keyword>
<dbReference type="GO" id="GO:0003700">
    <property type="term" value="F:DNA-binding transcription factor activity"/>
    <property type="evidence" value="ECO:0007669"/>
    <property type="project" value="TreeGrafter"/>
</dbReference>
<dbReference type="PROSITE" id="PS00356">
    <property type="entry name" value="HTH_LACI_1"/>
    <property type="match status" value="1"/>
</dbReference>
<dbReference type="PROSITE" id="PS50932">
    <property type="entry name" value="HTH_LACI_2"/>
    <property type="match status" value="1"/>
</dbReference>
<dbReference type="InterPro" id="IPR001387">
    <property type="entry name" value="Cro/C1-type_HTH"/>
</dbReference>
<dbReference type="PROSITE" id="PS50943">
    <property type="entry name" value="HTH_CROC1"/>
    <property type="match status" value="1"/>
</dbReference>
<dbReference type="EMBL" id="FMKA01000041">
    <property type="protein sequence ID" value="SCP99437.1"/>
    <property type="molecule type" value="Genomic_DNA"/>
</dbReference>
<proteinExistence type="predicted"/>
<dbReference type="InterPro" id="IPR028082">
    <property type="entry name" value="Peripla_BP_I"/>
</dbReference>
<evidence type="ECO:0000259" key="4">
    <source>
        <dbReference type="PROSITE" id="PS50932"/>
    </source>
</evidence>
<dbReference type="CDD" id="cd01392">
    <property type="entry name" value="HTH_LacI"/>
    <property type="match status" value="1"/>
</dbReference>
<evidence type="ECO:0000256" key="2">
    <source>
        <dbReference type="ARBA" id="ARBA00023125"/>
    </source>
</evidence>
<keyword evidence="7" id="KW-1185">Reference proteome</keyword>
<sequence length="329" mass="36453">MTIYDIAEKAGVSASTVSRVINNKPGIKAATRDKVQKLLKEYNYTPDENARGLVNKATKLIGILMADIRNSHHSELAYVVEKKLREYGYCSLILNAGYEPKMMAESIRILEQRKVDGIMLVGSAFQNDIVEKELRERMSDKPVVMANGYLDLPNAYGILVDERDGIRQSVDLLYSKGKRKIAFIVNLGTPSSYEKLHGYEDGLAKHGLSEEKMIIEVPETTIESGFIGARELVGKHPEVDAVICAEDLMALGVIRILNELNIKIPTQMAVVGVNNSVYGEVSFPSITTLDNKMSETGLMAAQILVDCLSGEEKPHKIMLFSTLVERETT</sequence>
<dbReference type="RefSeq" id="WP_091236792.1">
    <property type="nucleotide sequence ID" value="NZ_FMKA01000041.1"/>
</dbReference>
<dbReference type="InterPro" id="IPR000843">
    <property type="entry name" value="HTH_LacI"/>
</dbReference>
<feature type="domain" description="HTH lacI-type" evidence="4">
    <location>
        <begin position="1"/>
        <end position="55"/>
    </location>
</feature>
<evidence type="ECO:0000313" key="7">
    <source>
        <dbReference type="Proteomes" id="UP000199315"/>
    </source>
</evidence>
<evidence type="ECO:0000256" key="1">
    <source>
        <dbReference type="ARBA" id="ARBA00023015"/>
    </source>
</evidence>
<dbReference type="PRINTS" id="PR00036">
    <property type="entry name" value="HTHLACI"/>
</dbReference>
<accession>A0A1D3TYE0</accession>
<evidence type="ECO:0000313" key="6">
    <source>
        <dbReference type="EMBL" id="SCP99437.1"/>
    </source>
</evidence>
<evidence type="ECO:0000256" key="3">
    <source>
        <dbReference type="ARBA" id="ARBA00023163"/>
    </source>
</evidence>
<keyword evidence="1" id="KW-0805">Transcription regulation</keyword>
<dbReference type="GO" id="GO:0000976">
    <property type="term" value="F:transcription cis-regulatory region binding"/>
    <property type="evidence" value="ECO:0007669"/>
    <property type="project" value="TreeGrafter"/>
</dbReference>
<protein>
    <submittedName>
        <fullName evidence="6">LacI family transcriptional regulator</fullName>
    </submittedName>
</protein>
<dbReference type="PANTHER" id="PTHR30146:SF109">
    <property type="entry name" value="HTH-TYPE TRANSCRIPTIONAL REGULATOR GALS"/>
    <property type="match status" value="1"/>
</dbReference>
<dbReference type="Proteomes" id="UP000199315">
    <property type="component" value="Unassembled WGS sequence"/>
</dbReference>
<dbReference type="Pfam" id="PF00356">
    <property type="entry name" value="LacI"/>
    <property type="match status" value="1"/>
</dbReference>
<dbReference type="SUPFAM" id="SSF47413">
    <property type="entry name" value="lambda repressor-like DNA-binding domains"/>
    <property type="match status" value="1"/>
</dbReference>
<organism evidence="6 7">
    <name type="scientific">Anaerobium acetethylicum</name>
    <dbReference type="NCBI Taxonomy" id="1619234"/>
    <lineage>
        <taxon>Bacteria</taxon>
        <taxon>Bacillati</taxon>
        <taxon>Bacillota</taxon>
        <taxon>Clostridia</taxon>
        <taxon>Lachnospirales</taxon>
        <taxon>Lachnospiraceae</taxon>
        <taxon>Anaerobium</taxon>
    </lineage>
</organism>
<dbReference type="SUPFAM" id="SSF53822">
    <property type="entry name" value="Periplasmic binding protein-like I"/>
    <property type="match status" value="1"/>
</dbReference>
<reference evidence="6 7" key="1">
    <citation type="submission" date="2016-09" db="EMBL/GenBank/DDBJ databases">
        <authorList>
            <person name="Capua I."/>
            <person name="De Benedictis P."/>
            <person name="Joannis T."/>
            <person name="Lombin L.H."/>
            <person name="Cattoli G."/>
        </authorList>
    </citation>
    <scope>NUCLEOTIDE SEQUENCE [LARGE SCALE GENOMIC DNA]</scope>
    <source>
        <strain evidence="6 7">GluBS11</strain>
    </source>
</reference>
<dbReference type="Gene3D" id="3.40.50.2300">
    <property type="match status" value="2"/>
</dbReference>